<dbReference type="InterPro" id="IPR047278">
    <property type="entry name" value="DEN5A/B"/>
</dbReference>
<name>A0A183E4Q7_9BILA</name>
<evidence type="ECO:0000256" key="2">
    <source>
        <dbReference type="SAM" id="MobiDB-lite"/>
    </source>
</evidence>
<feature type="domain" description="PLAT" evidence="3">
    <location>
        <begin position="41"/>
        <end position="178"/>
    </location>
</feature>
<dbReference type="InterPro" id="IPR036392">
    <property type="entry name" value="PLAT/LH2_dom_sf"/>
</dbReference>
<dbReference type="Pfam" id="PF01477">
    <property type="entry name" value="PLAT"/>
    <property type="match status" value="1"/>
</dbReference>
<dbReference type="AlphaFoldDB" id="A0A183E4Q7"/>
<protein>
    <submittedName>
        <fullName evidence="4">PLAT domain-containing protein</fullName>
    </submittedName>
</protein>
<dbReference type="PANTHER" id="PTHR46070:SF1">
    <property type="entry name" value="PINSTRIPE, ISOFORM A"/>
    <property type="match status" value="1"/>
</dbReference>
<dbReference type="PROSITE" id="PS50095">
    <property type="entry name" value="PLAT"/>
    <property type="match status" value="1"/>
</dbReference>
<evidence type="ECO:0000259" key="3">
    <source>
        <dbReference type="PROSITE" id="PS50095"/>
    </source>
</evidence>
<dbReference type="Gene3D" id="1.20.58.900">
    <property type="match status" value="1"/>
</dbReference>
<dbReference type="WBParaSite" id="GPUH_0001597001-mRNA-1">
    <property type="protein sequence ID" value="GPUH_0001597001-mRNA-1"/>
    <property type="gene ID" value="GPUH_0001597001"/>
</dbReference>
<accession>A0A183E4Q7</accession>
<dbReference type="SUPFAM" id="SSF140741">
    <property type="entry name" value="RUN domain-like"/>
    <property type="match status" value="1"/>
</dbReference>
<evidence type="ECO:0000256" key="1">
    <source>
        <dbReference type="PROSITE-ProRule" id="PRU00152"/>
    </source>
</evidence>
<evidence type="ECO:0000313" key="4">
    <source>
        <dbReference type="WBParaSite" id="GPUH_0001597001-mRNA-1"/>
    </source>
</evidence>
<reference evidence="4" key="1">
    <citation type="submission" date="2016-06" db="UniProtKB">
        <authorList>
            <consortium name="WormBaseParasite"/>
        </authorList>
    </citation>
    <scope>IDENTIFICATION</scope>
</reference>
<proteinExistence type="predicted"/>
<dbReference type="GO" id="GO:0031267">
    <property type="term" value="F:small GTPase binding"/>
    <property type="evidence" value="ECO:0007669"/>
    <property type="project" value="InterPro"/>
</dbReference>
<organism evidence="4">
    <name type="scientific">Gongylonema pulchrum</name>
    <dbReference type="NCBI Taxonomy" id="637853"/>
    <lineage>
        <taxon>Eukaryota</taxon>
        <taxon>Metazoa</taxon>
        <taxon>Ecdysozoa</taxon>
        <taxon>Nematoda</taxon>
        <taxon>Chromadorea</taxon>
        <taxon>Rhabditida</taxon>
        <taxon>Spirurina</taxon>
        <taxon>Spiruromorpha</taxon>
        <taxon>Spiruroidea</taxon>
        <taxon>Gongylonematidae</taxon>
        <taxon>Gongylonema</taxon>
    </lineage>
</organism>
<dbReference type="InterPro" id="IPR037213">
    <property type="entry name" value="Run_dom_sf"/>
</dbReference>
<sequence>LYKRYAFLRCDDEKEQFLYHILSLNAADFYCFTNTFKKTKMLYRVLLVTGSSRSALSCPIWIIITGSLCSTTTIALKQGIFEFTFDHKNLGMLSTLRIGHGDSACGAPPKWFLDYHKNLGMLSTLRIGHGDSACGAPPKWFLDYILVRNEITGQSYRFNCGRWFGKGVDDGSLERLLVAEKQPQMGPGEALSDESSSDHTVSKTNTRSRTPPRSRSPSTSRSESSSHKSSRLRLNEIQQQLGEAVNALVKYFYANAEARSRGELTQLLCAPGKGFVKKVCKWFWDLMHMEDSKRLTREQRLLIMQACNLARRISANTFLGKDGKFQLDHILSGLLPLMAWTPITSQMYDQPSFLRTPHYLNYLSKLISSLNEFQFTLEKSLTYGVE</sequence>
<dbReference type="InterPro" id="IPR001024">
    <property type="entry name" value="PLAT/LH2_dom"/>
</dbReference>
<comment type="caution">
    <text evidence="1">Lacks conserved residue(s) required for the propagation of feature annotation.</text>
</comment>
<dbReference type="SUPFAM" id="SSF49723">
    <property type="entry name" value="Lipase/lipooxygenase domain (PLAT/LH2 domain)"/>
    <property type="match status" value="1"/>
</dbReference>
<dbReference type="PANTHER" id="PTHR46070">
    <property type="entry name" value="PINSTRIPE, ISOFORM A"/>
    <property type="match status" value="1"/>
</dbReference>
<dbReference type="Gene3D" id="2.60.60.20">
    <property type="entry name" value="PLAT/LH2 domain"/>
    <property type="match status" value="2"/>
</dbReference>
<feature type="region of interest" description="Disordered" evidence="2">
    <location>
        <begin position="183"/>
        <end position="232"/>
    </location>
</feature>
<feature type="compositionally biased region" description="Low complexity" evidence="2">
    <location>
        <begin position="207"/>
        <end position="223"/>
    </location>
</feature>
<dbReference type="GO" id="GO:0005085">
    <property type="term" value="F:guanyl-nucleotide exchange factor activity"/>
    <property type="evidence" value="ECO:0007669"/>
    <property type="project" value="InterPro"/>
</dbReference>